<dbReference type="Gene3D" id="1.10.30.10">
    <property type="entry name" value="High mobility group box domain"/>
    <property type="match status" value="1"/>
</dbReference>
<proteinExistence type="predicted"/>
<reference evidence="4" key="1">
    <citation type="submission" date="2022-07" db="EMBL/GenBank/DDBJ databases">
        <title>Phylogenomic reconstructions and comparative analyses of Kickxellomycotina fungi.</title>
        <authorList>
            <person name="Reynolds N.K."/>
            <person name="Stajich J.E."/>
            <person name="Barry K."/>
            <person name="Grigoriev I.V."/>
            <person name="Crous P."/>
            <person name="Smith M.E."/>
        </authorList>
    </citation>
    <scope>NUCLEOTIDE SEQUENCE</scope>
    <source>
        <strain evidence="4">NRRL 1566</strain>
    </source>
</reference>
<feature type="domain" description="HMG box" evidence="3">
    <location>
        <begin position="144"/>
        <end position="212"/>
    </location>
</feature>
<dbReference type="OrthoDB" id="6247875at2759"/>
<gene>
    <name evidence="4" type="ORF">IWW36_004790</name>
</gene>
<feature type="DNA-binding region" description="HMG box" evidence="1">
    <location>
        <begin position="144"/>
        <end position="212"/>
    </location>
</feature>
<dbReference type="InterPro" id="IPR036910">
    <property type="entry name" value="HMG_box_dom_sf"/>
</dbReference>
<organism evidence="4 5">
    <name type="scientific">Coemansia brasiliensis</name>
    <dbReference type="NCBI Taxonomy" id="2650707"/>
    <lineage>
        <taxon>Eukaryota</taxon>
        <taxon>Fungi</taxon>
        <taxon>Fungi incertae sedis</taxon>
        <taxon>Zoopagomycota</taxon>
        <taxon>Kickxellomycotina</taxon>
        <taxon>Kickxellomycetes</taxon>
        <taxon>Kickxellales</taxon>
        <taxon>Kickxellaceae</taxon>
        <taxon>Coemansia</taxon>
    </lineage>
</organism>
<evidence type="ECO:0000313" key="4">
    <source>
        <dbReference type="EMBL" id="KAJ2845416.1"/>
    </source>
</evidence>
<keyword evidence="1" id="KW-0539">Nucleus</keyword>
<keyword evidence="1" id="KW-0238">DNA-binding</keyword>
<evidence type="ECO:0000256" key="2">
    <source>
        <dbReference type="SAM" id="MobiDB-lite"/>
    </source>
</evidence>
<accession>A0A9W8I590</accession>
<feature type="region of interest" description="Disordered" evidence="2">
    <location>
        <begin position="213"/>
        <end position="306"/>
    </location>
</feature>
<dbReference type="SMART" id="SM00398">
    <property type="entry name" value="HMG"/>
    <property type="match status" value="1"/>
</dbReference>
<dbReference type="EMBL" id="JANBUW010000805">
    <property type="protein sequence ID" value="KAJ2845416.1"/>
    <property type="molecule type" value="Genomic_DNA"/>
</dbReference>
<feature type="compositionally biased region" description="Polar residues" evidence="2">
    <location>
        <begin position="273"/>
        <end position="300"/>
    </location>
</feature>
<dbReference type="PROSITE" id="PS50118">
    <property type="entry name" value="HMG_BOX_2"/>
    <property type="match status" value="1"/>
</dbReference>
<feature type="region of interest" description="Disordered" evidence="2">
    <location>
        <begin position="495"/>
        <end position="517"/>
    </location>
</feature>
<feature type="region of interest" description="Disordered" evidence="2">
    <location>
        <begin position="90"/>
        <end position="147"/>
    </location>
</feature>
<dbReference type="SUPFAM" id="SSF47095">
    <property type="entry name" value="HMG-box"/>
    <property type="match status" value="1"/>
</dbReference>
<feature type="compositionally biased region" description="Low complexity" evidence="2">
    <location>
        <begin position="104"/>
        <end position="136"/>
    </location>
</feature>
<keyword evidence="5" id="KW-1185">Reference proteome</keyword>
<evidence type="ECO:0000259" key="3">
    <source>
        <dbReference type="PROSITE" id="PS50118"/>
    </source>
</evidence>
<dbReference type="Pfam" id="PF00505">
    <property type="entry name" value="HMG_box"/>
    <property type="match status" value="1"/>
</dbReference>
<evidence type="ECO:0000313" key="5">
    <source>
        <dbReference type="Proteomes" id="UP001139887"/>
    </source>
</evidence>
<name>A0A9W8I590_9FUNG</name>
<dbReference type="Proteomes" id="UP001139887">
    <property type="component" value="Unassembled WGS sequence"/>
</dbReference>
<protein>
    <recommendedName>
        <fullName evidence="3">HMG box domain-containing protein</fullName>
    </recommendedName>
</protein>
<dbReference type="AlphaFoldDB" id="A0A9W8I590"/>
<evidence type="ECO:0000256" key="1">
    <source>
        <dbReference type="PROSITE-ProRule" id="PRU00267"/>
    </source>
</evidence>
<sequence length="517" mass="56470">MATINSTSIMPGPSVSQLPCSSRIGSVNSPCCIYRHDDMVGSTTEHHAQQLCTADGRLFIEHIPNHSIVYIPLSSSIDQVLCDLRKPRSYSKTNQHAHKSSHNQQVQGQQTSQPPQPQPQQQQQASQQQQQQQTQQPRKHKEKSAKPINAFIKYRSYKIAELKRLHPEVSQTDISRLAGEYWKAESEEVKNQFRYQYREEKKVYDMKKAINASNANKRSRDSSSDTLSEPDAKLDKCSSQSTVSSAPLPEECMSSFDLPTGFDSSRRRRSLTMPPNTMTPNQRATSASPLMVSQQQQRQPNAKRRRCVTVELRKQLAAKSSLLATPPMHPSSMVNATASYSMPEIARAQSMGLEDTMGQVSQQATPDYNSMCYYGALSLASSISHASPQLLDLTNSVNVSNSPYLDDMSAMAPLPIAQTFSMPTVAPQQTEATPSLSVDTSFVSTSEDPAANSAFELYTTASDHDELASSLVSASLVAASLSSLMASSQPVASDSIPASTVTTAAPIAAEPTLSTSQ</sequence>
<dbReference type="InterPro" id="IPR009071">
    <property type="entry name" value="HMG_box_dom"/>
</dbReference>
<dbReference type="GO" id="GO:0003677">
    <property type="term" value="F:DNA binding"/>
    <property type="evidence" value="ECO:0007669"/>
    <property type="project" value="UniProtKB-UniRule"/>
</dbReference>
<dbReference type="GO" id="GO:0005634">
    <property type="term" value="C:nucleus"/>
    <property type="evidence" value="ECO:0007669"/>
    <property type="project" value="UniProtKB-UniRule"/>
</dbReference>
<comment type="caution">
    <text evidence="4">The sequence shown here is derived from an EMBL/GenBank/DDBJ whole genome shotgun (WGS) entry which is preliminary data.</text>
</comment>